<accession>A0A1D6P754</accession>
<dbReference type="AlphaFoldDB" id="A0A1D6P754"/>
<proteinExistence type="predicted"/>
<gene>
    <name evidence="1" type="ORF">ZEAMMB73_Zm00001d047133</name>
</gene>
<dbReference type="InParanoid" id="A0A1D6P754"/>
<name>A0A1D6P754_MAIZE</name>
<evidence type="ECO:0000313" key="1">
    <source>
        <dbReference type="EMBL" id="AQL05670.1"/>
    </source>
</evidence>
<sequence length="21" mass="2392">MMVQEVERSASTLATFGIHFH</sequence>
<dbReference type="EMBL" id="CM000785">
    <property type="protein sequence ID" value="AQL05670.1"/>
    <property type="molecule type" value="Genomic_DNA"/>
</dbReference>
<reference evidence="1" key="1">
    <citation type="submission" date="2015-12" db="EMBL/GenBank/DDBJ databases">
        <title>Update maize B73 reference genome by single molecule sequencing technologies.</title>
        <authorList>
            <consortium name="Maize Genome Sequencing Project"/>
            <person name="Ware D."/>
        </authorList>
    </citation>
    <scope>NUCLEOTIDE SEQUENCE</scope>
    <source>
        <tissue evidence="1">Seedling</tissue>
    </source>
</reference>
<protein>
    <submittedName>
        <fullName evidence="1">Uncharacterized protein</fullName>
    </submittedName>
</protein>
<organism evidence="1">
    <name type="scientific">Zea mays</name>
    <name type="common">Maize</name>
    <dbReference type="NCBI Taxonomy" id="4577"/>
    <lineage>
        <taxon>Eukaryota</taxon>
        <taxon>Viridiplantae</taxon>
        <taxon>Streptophyta</taxon>
        <taxon>Embryophyta</taxon>
        <taxon>Tracheophyta</taxon>
        <taxon>Spermatophyta</taxon>
        <taxon>Magnoliopsida</taxon>
        <taxon>Liliopsida</taxon>
        <taxon>Poales</taxon>
        <taxon>Poaceae</taxon>
        <taxon>PACMAD clade</taxon>
        <taxon>Panicoideae</taxon>
        <taxon>Andropogonodae</taxon>
        <taxon>Andropogoneae</taxon>
        <taxon>Tripsacinae</taxon>
        <taxon>Zea</taxon>
    </lineage>
</organism>